<comment type="caution">
    <text evidence="3">The sequence shown here is derived from an EMBL/GenBank/DDBJ whole genome shotgun (WGS) entry which is preliminary data.</text>
</comment>
<feature type="compositionally biased region" description="Basic and acidic residues" evidence="1">
    <location>
        <begin position="187"/>
        <end position="210"/>
    </location>
</feature>
<accession>A0A8T2TK25</accession>
<dbReference type="EMBL" id="CM035418">
    <property type="protein sequence ID" value="KAH7421785.1"/>
    <property type="molecule type" value="Genomic_DNA"/>
</dbReference>
<feature type="region of interest" description="Disordered" evidence="1">
    <location>
        <begin position="167"/>
        <end position="239"/>
    </location>
</feature>
<feature type="region of interest" description="Disordered" evidence="1">
    <location>
        <begin position="1"/>
        <end position="21"/>
    </location>
</feature>
<feature type="compositionally biased region" description="Basic and acidic residues" evidence="1">
    <location>
        <begin position="50"/>
        <end position="74"/>
    </location>
</feature>
<name>A0A8T2TK25_CERRI</name>
<feature type="compositionally biased region" description="Basic and acidic residues" evidence="1">
    <location>
        <begin position="218"/>
        <end position="228"/>
    </location>
</feature>
<dbReference type="AlphaFoldDB" id="A0A8T2TK25"/>
<dbReference type="Proteomes" id="UP000825935">
    <property type="component" value="Chromosome 13"/>
</dbReference>
<proteinExistence type="predicted"/>
<sequence length="239" mass="25828">MAQAHRELQPGEHVTWSYGAGHATGHVVEKLTEDRKLGSRVFRASPDEPKYLVRNDTSGKEAVRKAEALHRVDEPGVGTPPPPIESEEGGDGGRGVTRESAMAAREKIKDVVSVPGRGESIEMGDVGEKEDASFSPSEEEMQAPDDEAAIESLPTDQEVLAQAEKEAMEEGVKAMDVTGMGDEEGEKEDRTYEPSKDELARSDIADDKVLSEMPSDEELIKQADKENRQAAVEAGTLAS</sequence>
<protein>
    <recommendedName>
        <fullName evidence="2">Hypervirulence associated protein TUDOR domain-containing protein</fullName>
    </recommendedName>
</protein>
<organism evidence="3 4">
    <name type="scientific">Ceratopteris richardii</name>
    <name type="common">Triangle waterfern</name>
    <dbReference type="NCBI Taxonomy" id="49495"/>
    <lineage>
        <taxon>Eukaryota</taxon>
        <taxon>Viridiplantae</taxon>
        <taxon>Streptophyta</taxon>
        <taxon>Embryophyta</taxon>
        <taxon>Tracheophyta</taxon>
        <taxon>Polypodiopsida</taxon>
        <taxon>Polypodiidae</taxon>
        <taxon>Polypodiales</taxon>
        <taxon>Pteridineae</taxon>
        <taxon>Pteridaceae</taxon>
        <taxon>Parkerioideae</taxon>
        <taxon>Ceratopteris</taxon>
    </lineage>
</organism>
<dbReference type="Gene3D" id="2.30.30.1060">
    <property type="match status" value="1"/>
</dbReference>
<evidence type="ECO:0000256" key="1">
    <source>
        <dbReference type="SAM" id="MobiDB-lite"/>
    </source>
</evidence>
<feature type="compositionally biased region" description="Acidic residues" evidence="1">
    <location>
        <begin position="137"/>
        <end position="149"/>
    </location>
</feature>
<evidence type="ECO:0000259" key="2">
    <source>
        <dbReference type="Pfam" id="PF11160"/>
    </source>
</evidence>
<dbReference type="Pfam" id="PF11160">
    <property type="entry name" value="Hva1_TUDOR"/>
    <property type="match status" value="1"/>
</dbReference>
<dbReference type="OrthoDB" id="10052172at2759"/>
<feature type="region of interest" description="Disordered" evidence="1">
    <location>
        <begin position="50"/>
        <end position="152"/>
    </location>
</feature>
<dbReference type="InterPro" id="IPR021331">
    <property type="entry name" value="Hva1_TUDOR"/>
</dbReference>
<evidence type="ECO:0000313" key="3">
    <source>
        <dbReference type="EMBL" id="KAH7421785.1"/>
    </source>
</evidence>
<gene>
    <name evidence="3" type="ORF">KP509_13G075400</name>
</gene>
<reference evidence="3" key="1">
    <citation type="submission" date="2021-08" db="EMBL/GenBank/DDBJ databases">
        <title>WGS assembly of Ceratopteris richardii.</title>
        <authorList>
            <person name="Marchant D.B."/>
            <person name="Chen G."/>
            <person name="Jenkins J."/>
            <person name="Shu S."/>
            <person name="Leebens-Mack J."/>
            <person name="Grimwood J."/>
            <person name="Schmutz J."/>
            <person name="Soltis P."/>
            <person name="Soltis D."/>
            <person name="Chen Z.-H."/>
        </authorList>
    </citation>
    <scope>NUCLEOTIDE SEQUENCE</scope>
    <source>
        <strain evidence="3">Whitten #5841</strain>
        <tissue evidence="3">Leaf</tissue>
    </source>
</reference>
<evidence type="ECO:0000313" key="4">
    <source>
        <dbReference type="Proteomes" id="UP000825935"/>
    </source>
</evidence>
<feature type="domain" description="Hypervirulence associated protein TUDOR" evidence="2">
    <location>
        <begin position="11"/>
        <end position="69"/>
    </location>
</feature>
<keyword evidence="4" id="KW-1185">Reference proteome</keyword>
<feature type="compositionally biased region" description="Basic and acidic residues" evidence="1">
    <location>
        <begin position="1"/>
        <end position="10"/>
    </location>
</feature>